<dbReference type="HOGENOM" id="CLU_1841555_0_0_10"/>
<dbReference type="SUPFAM" id="SSF48452">
    <property type="entry name" value="TPR-like"/>
    <property type="match status" value="1"/>
</dbReference>
<dbReference type="KEGG" id="pvi:Cvib_1456"/>
<evidence type="ECO:0000256" key="1">
    <source>
        <dbReference type="ARBA" id="ARBA00022737"/>
    </source>
</evidence>
<name>A4SG58_CHLPM</name>
<dbReference type="PROSITE" id="PS50005">
    <property type="entry name" value="TPR"/>
    <property type="match status" value="1"/>
</dbReference>
<evidence type="ECO:0000256" key="4">
    <source>
        <dbReference type="SAM" id="MobiDB-lite"/>
    </source>
</evidence>
<feature type="region of interest" description="Disordered" evidence="4">
    <location>
        <begin position="123"/>
        <end position="150"/>
    </location>
</feature>
<dbReference type="GO" id="GO:0046813">
    <property type="term" value="P:receptor-mediated virion attachment to host cell"/>
    <property type="evidence" value="ECO:0007669"/>
    <property type="project" value="TreeGrafter"/>
</dbReference>
<sequence length="150" mass="16626">MNGRNCEEVESMMKDAMGGYRGTELEISRMILDQPGNAEGWFNRGNARSSSCNWAGAVADYTMALKMGLRFREMIVAYGNRGMVRAKMGDMVGAIEDFSAIINLHPNNARLYRAAFRSRAEMKEKRGDAAGAAEDRRMAEQVASETATQQ</sequence>
<dbReference type="EMBL" id="CP000607">
    <property type="protein sequence ID" value="ABP37467.1"/>
    <property type="molecule type" value="Genomic_DNA"/>
</dbReference>
<dbReference type="SMART" id="SM00028">
    <property type="entry name" value="TPR"/>
    <property type="match status" value="2"/>
</dbReference>
<evidence type="ECO:0000313" key="5">
    <source>
        <dbReference type="EMBL" id="ABP37467.1"/>
    </source>
</evidence>
<feature type="compositionally biased region" description="Basic and acidic residues" evidence="4">
    <location>
        <begin position="123"/>
        <end position="139"/>
    </location>
</feature>
<dbReference type="Gene3D" id="1.25.40.10">
    <property type="entry name" value="Tetratricopeptide repeat domain"/>
    <property type="match status" value="1"/>
</dbReference>
<dbReference type="PANTHER" id="PTHR44858">
    <property type="entry name" value="TETRATRICOPEPTIDE REPEAT PROTEIN 6"/>
    <property type="match status" value="1"/>
</dbReference>
<dbReference type="STRING" id="290318.Cvib_1456"/>
<gene>
    <name evidence="5" type="ordered locus">Cvib_1456</name>
</gene>
<reference evidence="5" key="1">
    <citation type="submission" date="2007-03" db="EMBL/GenBank/DDBJ databases">
        <title>Complete sequence of Prosthecochloris vibrioformis DSM 265.</title>
        <authorList>
            <consortium name="US DOE Joint Genome Institute"/>
            <person name="Copeland A."/>
            <person name="Lucas S."/>
            <person name="Lapidus A."/>
            <person name="Barry K."/>
            <person name="Detter J.C."/>
            <person name="Glavina del Rio T."/>
            <person name="Hammon N."/>
            <person name="Israni S."/>
            <person name="Pitluck S."/>
            <person name="Schmutz J."/>
            <person name="Larimer F."/>
            <person name="Land M."/>
            <person name="Hauser L."/>
            <person name="Mikhailova N."/>
            <person name="Li T."/>
            <person name="Overmann J."/>
            <person name="Schuster S.C."/>
            <person name="Bryant D.A."/>
            <person name="Richardson P."/>
        </authorList>
    </citation>
    <scope>NUCLEOTIDE SEQUENCE [LARGE SCALE GENOMIC DNA]</scope>
    <source>
        <strain evidence="5">DSM 265</strain>
    </source>
</reference>
<proteinExistence type="predicted"/>
<dbReference type="InterPro" id="IPR011990">
    <property type="entry name" value="TPR-like_helical_dom_sf"/>
</dbReference>
<accession>A4SG58</accession>
<keyword evidence="2 3" id="KW-0802">TPR repeat</keyword>
<feature type="repeat" description="TPR" evidence="3">
    <location>
        <begin position="75"/>
        <end position="108"/>
    </location>
</feature>
<dbReference type="InterPro" id="IPR050498">
    <property type="entry name" value="Ycf3"/>
</dbReference>
<organism evidence="5">
    <name type="scientific">Chlorobium phaeovibrioides (strain DSM 265 / 1930)</name>
    <name type="common">Prosthecochloris vibrioformis (strain DSM 265)</name>
    <dbReference type="NCBI Taxonomy" id="290318"/>
    <lineage>
        <taxon>Bacteria</taxon>
        <taxon>Pseudomonadati</taxon>
        <taxon>Chlorobiota</taxon>
        <taxon>Chlorobiia</taxon>
        <taxon>Chlorobiales</taxon>
        <taxon>Chlorobiaceae</taxon>
        <taxon>Chlorobium/Pelodictyon group</taxon>
        <taxon>Chlorobium</taxon>
    </lineage>
</organism>
<keyword evidence="1" id="KW-0677">Repeat</keyword>
<evidence type="ECO:0000256" key="3">
    <source>
        <dbReference type="PROSITE-ProRule" id="PRU00339"/>
    </source>
</evidence>
<dbReference type="eggNOG" id="COG4785">
    <property type="taxonomic scope" value="Bacteria"/>
</dbReference>
<dbReference type="GO" id="GO:0009279">
    <property type="term" value="C:cell outer membrane"/>
    <property type="evidence" value="ECO:0007669"/>
    <property type="project" value="TreeGrafter"/>
</dbReference>
<dbReference type="PANTHER" id="PTHR44858:SF1">
    <property type="entry name" value="UDP-N-ACETYLGLUCOSAMINE--PEPTIDE N-ACETYLGLUCOSAMINYLTRANSFERASE SPINDLY-RELATED"/>
    <property type="match status" value="1"/>
</dbReference>
<protein>
    <submittedName>
        <fullName evidence="5">TPR repeat-containing protein</fullName>
    </submittedName>
</protein>
<dbReference type="InterPro" id="IPR019734">
    <property type="entry name" value="TPR_rpt"/>
</dbReference>
<evidence type="ECO:0000256" key="2">
    <source>
        <dbReference type="ARBA" id="ARBA00022803"/>
    </source>
</evidence>
<dbReference type="AlphaFoldDB" id="A4SG58"/>